<dbReference type="Pfam" id="PF00773">
    <property type="entry name" value="RNB"/>
    <property type="match status" value="1"/>
</dbReference>
<dbReference type="Gene3D" id="2.40.50.690">
    <property type="match status" value="1"/>
</dbReference>
<evidence type="ECO:0000256" key="1">
    <source>
        <dbReference type="SAM" id="MobiDB-lite"/>
    </source>
</evidence>
<gene>
    <name evidence="3" type="ORF">CDCA_CDCA01G0286</name>
</gene>
<dbReference type="PANTHER" id="PTHR23355:SF9">
    <property type="entry name" value="DIS3-LIKE EXONUCLEASE 2"/>
    <property type="match status" value="1"/>
</dbReference>
<dbReference type="Pfam" id="PF17849">
    <property type="entry name" value="OB_Dis3"/>
    <property type="match status" value="1"/>
</dbReference>
<evidence type="ECO:0000259" key="2">
    <source>
        <dbReference type="SMART" id="SM00955"/>
    </source>
</evidence>
<feature type="compositionally biased region" description="Basic and acidic residues" evidence="1">
    <location>
        <begin position="135"/>
        <end position="147"/>
    </location>
</feature>
<evidence type="ECO:0000313" key="4">
    <source>
        <dbReference type="Proteomes" id="UP001301350"/>
    </source>
</evidence>
<proteinExistence type="predicted"/>
<feature type="compositionally biased region" description="Polar residues" evidence="1">
    <location>
        <begin position="121"/>
        <end position="130"/>
    </location>
</feature>
<dbReference type="PANTHER" id="PTHR23355">
    <property type="entry name" value="RIBONUCLEASE"/>
    <property type="match status" value="1"/>
</dbReference>
<dbReference type="GO" id="GO:0000932">
    <property type="term" value="C:P-body"/>
    <property type="evidence" value="ECO:0007669"/>
    <property type="project" value="TreeGrafter"/>
</dbReference>
<dbReference type="GO" id="GO:0000175">
    <property type="term" value="F:3'-5'-RNA exonuclease activity"/>
    <property type="evidence" value="ECO:0007669"/>
    <property type="project" value="TreeGrafter"/>
</dbReference>
<feature type="region of interest" description="Disordered" evidence="1">
    <location>
        <begin position="109"/>
        <end position="147"/>
    </location>
</feature>
<feature type="region of interest" description="Disordered" evidence="1">
    <location>
        <begin position="1"/>
        <end position="21"/>
    </location>
</feature>
<keyword evidence="4" id="KW-1185">Reference proteome</keyword>
<dbReference type="SUPFAM" id="SSF50249">
    <property type="entry name" value="Nucleic acid-binding proteins"/>
    <property type="match status" value="2"/>
</dbReference>
<dbReference type="GO" id="GO:0006402">
    <property type="term" value="P:mRNA catabolic process"/>
    <property type="evidence" value="ECO:0007669"/>
    <property type="project" value="TreeGrafter"/>
</dbReference>
<name>A0AAV9IPX7_CYACA</name>
<dbReference type="InterPro" id="IPR041505">
    <property type="entry name" value="Dis3_CSD2"/>
</dbReference>
<feature type="domain" description="RNB" evidence="2">
    <location>
        <begin position="295"/>
        <end position="632"/>
    </location>
</feature>
<dbReference type="GO" id="GO:0003723">
    <property type="term" value="F:RNA binding"/>
    <property type="evidence" value="ECO:0007669"/>
    <property type="project" value="InterPro"/>
</dbReference>
<comment type="caution">
    <text evidence="3">The sequence shown here is derived from an EMBL/GenBank/DDBJ whole genome shotgun (WGS) entry which is preliminary data.</text>
</comment>
<organism evidence="3 4">
    <name type="scientific">Cyanidium caldarium</name>
    <name type="common">Red alga</name>
    <dbReference type="NCBI Taxonomy" id="2771"/>
    <lineage>
        <taxon>Eukaryota</taxon>
        <taxon>Rhodophyta</taxon>
        <taxon>Bangiophyceae</taxon>
        <taxon>Cyanidiales</taxon>
        <taxon>Cyanidiaceae</taxon>
        <taxon>Cyanidium</taxon>
    </lineage>
</organism>
<dbReference type="InterPro" id="IPR012340">
    <property type="entry name" value="NA-bd_OB-fold"/>
</dbReference>
<dbReference type="SMART" id="SM00955">
    <property type="entry name" value="RNB"/>
    <property type="match status" value="1"/>
</dbReference>
<evidence type="ECO:0000313" key="3">
    <source>
        <dbReference type="EMBL" id="KAK4534261.1"/>
    </source>
</evidence>
<dbReference type="EMBL" id="JANCYW010000001">
    <property type="protein sequence ID" value="KAK4534261.1"/>
    <property type="molecule type" value="Genomic_DNA"/>
</dbReference>
<dbReference type="Proteomes" id="UP001301350">
    <property type="component" value="Unassembled WGS sequence"/>
</dbReference>
<accession>A0AAV9IPX7</accession>
<protein>
    <recommendedName>
        <fullName evidence="2">RNB domain-containing protein</fullName>
    </recommendedName>
</protein>
<dbReference type="InterPro" id="IPR001900">
    <property type="entry name" value="RNase_II/R"/>
</dbReference>
<reference evidence="3 4" key="1">
    <citation type="submission" date="2022-07" db="EMBL/GenBank/DDBJ databases">
        <title>Genome-wide signatures of adaptation to extreme environments.</title>
        <authorList>
            <person name="Cho C.H."/>
            <person name="Yoon H.S."/>
        </authorList>
    </citation>
    <scope>NUCLEOTIDE SEQUENCE [LARGE SCALE GENOMIC DNA]</scope>
    <source>
        <strain evidence="3 4">DBV 063 E5</strain>
    </source>
</reference>
<sequence>MSPAEGDAVARRAQRRRKAPRSLYVSHWSEDRWRAAVDRGEVAVGVLRVNARRPAEAYVKVGCLERDVYVGGVRRRNRALDGDVVAVQLRGRRAERVAGEDRVAELTEQLAGSRLDATAPDASSSDTESVVQDGMRSRQREVDGRRASERQAHGAVVAIVQRLPNRRICGRLRLQEDEPVDERTRLLVLQTDDPRLPDFYLSRPSQVLRRCRDVMHELRQRLLAAEFVGEWRAHELYPRCRLVCQLGSVGDLVAETAKIMFRYDITRLLDKAYAELARDDERWRQDIERQVQRGRRDLRQTHRVFSIDPPGARDVDDALSISYDAPRQEYRVAVHIADVSYFVRAGSALDREAAQRGNSFYLVRDAIPMLPPALSEQRCSLLAHQDRLAVSVEFVLHEDATLAQSPWMGRTVIRSSAKLTYADAQRMIEQRADEVSAPLEQDVRRLYRLAAQLRERRFAAGALRIGSPELCFEVDEETRRVQRVSLYEQREANWLIEEFMLLANIAVAERVHRHLPTVALLRRHPHLDATQLERVQQWARDNGLRLQLQTPQALQASLAALQQAHPLAHDVALSMLVRAMPRAEYFCAGEWDDVEQYRHTALHVPLYTHFTSPIRRYADIVVHRQLLAVVTAAAAAAAAAATGTDTDDVAIAWDGPDVEALAAICRRCNERKQNAEDAEAESAATHLASLLREQPCEYEAVVARFLCEGRMVVVRVPRLDAEFQIDVVRDWMVSSWRWQRKEAPAPNELHLHWDAAHWQRFLEEYVGPAPADHPLVERWKKVGGEAPSAAAEGREDTEPSAKVKVRVRELGACRVLAYAQAGLRLAPRYILLLPQQAQQAAGDGWSLHVSS</sequence>
<dbReference type="InterPro" id="IPR050180">
    <property type="entry name" value="RNR_Ribonuclease"/>
</dbReference>
<dbReference type="AlphaFoldDB" id="A0AAV9IPX7"/>